<name>A0A699S1E5_TANCI</name>
<gene>
    <name evidence="2" type="ORF">Tci_863195</name>
</gene>
<reference evidence="2" key="1">
    <citation type="journal article" date="2019" name="Sci. Rep.">
        <title>Draft genome of Tanacetum cinerariifolium, the natural source of mosquito coil.</title>
        <authorList>
            <person name="Yamashiro T."/>
            <person name="Shiraishi A."/>
            <person name="Satake H."/>
            <person name="Nakayama K."/>
        </authorList>
    </citation>
    <scope>NUCLEOTIDE SEQUENCE</scope>
</reference>
<feature type="compositionally biased region" description="Basic and acidic residues" evidence="1">
    <location>
        <begin position="1"/>
        <end position="11"/>
    </location>
</feature>
<organism evidence="2">
    <name type="scientific">Tanacetum cinerariifolium</name>
    <name type="common">Dalmatian daisy</name>
    <name type="synonym">Chrysanthemum cinerariifolium</name>
    <dbReference type="NCBI Taxonomy" id="118510"/>
    <lineage>
        <taxon>Eukaryota</taxon>
        <taxon>Viridiplantae</taxon>
        <taxon>Streptophyta</taxon>
        <taxon>Embryophyta</taxon>
        <taxon>Tracheophyta</taxon>
        <taxon>Spermatophyta</taxon>
        <taxon>Magnoliopsida</taxon>
        <taxon>eudicotyledons</taxon>
        <taxon>Gunneridae</taxon>
        <taxon>Pentapetalae</taxon>
        <taxon>asterids</taxon>
        <taxon>campanulids</taxon>
        <taxon>Asterales</taxon>
        <taxon>Asteraceae</taxon>
        <taxon>Asteroideae</taxon>
        <taxon>Anthemideae</taxon>
        <taxon>Anthemidinae</taxon>
        <taxon>Tanacetum</taxon>
    </lineage>
</organism>
<protein>
    <submittedName>
        <fullName evidence="2">Uncharacterized protein</fullName>
    </submittedName>
</protein>
<sequence>TVAARDLHLLRDGPANDSDEESPADDSDVVGGYMVDNGADLQRR</sequence>
<comment type="caution">
    <text evidence="2">The sequence shown here is derived from an EMBL/GenBank/DDBJ whole genome shotgun (WGS) entry which is preliminary data.</text>
</comment>
<dbReference type="AlphaFoldDB" id="A0A699S1E5"/>
<feature type="non-terminal residue" evidence="2">
    <location>
        <position position="1"/>
    </location>
</feature>
<proteinExistence type="predicted"/>
<feature type="compositionally biased region" description="Acidic residues" evidence="1">
    <location>
        <begin position="17"/>
        <end position="28"/>
    </location>
</feature>
<evidence type="ECO:0000313" key="2">
    <source>
        <dbReference type="EMBL" id="GFC91225.1"/>
    </source>
</evidence>
<feature type="region of interest" description="Disordered" evidence="1">
    <location>
        <begin position="1"/>
        <end position="44"/>
    </location>
</feature>
<accession>A0A699S1E5</accession>
<dbReference type="EMBL" id="BKCJ011130532">
    <property type="protein sequence ID" value="GFC91225.1"/>
    <property type="molecule type" value="Genomic_DNA"/>
</dbReference>
<evidence type="ECO:0000256" key="1">
    <source>
        <dbReference type="SAM" id="MobiDB-lite"/>
    </source>
</evidence>